<dbReference type="EMBL" id="OCMT01000003">
    <property type="protein sequence ID" value="SOD17709.1"/>
    <property type="molecule type" value="Genomic_DNA"/>
</dbReference>
<dbReference type="SUPFAM" id="SSF52980">
    <property type="entry name" value="Restriction endonuclease-like"/>
    <property type="match status" value="1"/>
</dbReference>
<accession>A0A286A748</accession>
<dbReference type="InterPro" id="IPR011335">
    <property type="entry name" value="Restrct_endonuc-II-like"/>
</dbReference>
<dbReference type="Proteomes" id="UP000219281">
    <property type="component" value="Unassembled WGS sequence"/>
</dbReference>
<proteinExistence type="predicted"/>
<evidence type="ECO:0000313" key="1">
    <source>
        <dbReference type="EMBL" id="SOD17709.1"/>
    </source>
</evidence>
<protein>
    <recommendedName>
        <fullName evidence="3">Restriction endonuclease</fullName>
    </recommendedName>
</protein>
<dbReference type="AlphaFoldDB" id="A0A286A748"/>
<gene>
    <name evidence="1" type="ORF">SAMN06297358_2648</name>
</gene>
<dbReference type="RefSeq" id="WP_097132491.1">
    <property type="nucleotide sequence ID" value="NZ_OCMT01000003.1"/>
</dbReference>
<evidence type="ECO:0008006" key="3">
    <source>
        <dbReference type="Google" id="ProtNLM"/>
    </source>
</evidence>
<dbReference type="OrthoDB" id="1395176at2"/>
<keyword evidence="2" id="KW-1185">Reference proteome</keyword>
<name>A0A286A748_9SPHI</name>
<organism evidence="1 2">
    <name type="scientific">Pedobacter xixiisoli</name>
    <dbReference type="NCBI Taxonomy" id="1476464"/>
    <lineage>
        <taxon>Bacteria</taxon>
        <taxon>Pseudomonadati</taxon>
        <taxon>Bacteroidota</taxon>
        <taxon>Sphingobacteriia</taxon>
        <taxon>Sphingobacteriales</taxon>
        <taxon>Sphingobacteriaceae</taxon>
        <taxon>Pedobacter</taxon>
    </lineage>
</organism>
<evidence type="ECO:0000313" key="2">
    <source>
        <dbReference type="Proteomes" id="UP000219281"/>
    </source>
</evidence>
<sequence length="445" mass="52251">MDVRFIEKFELLKQIDEVKDLAIKRQRGLQFEELINDIFEDETTLLKRGYHSNDNRSEQVDGAVEIWNRVLLVEVKWVKSNLAASELFSFIGKIENKFQGTLGIFISRTKLSENFISALNRGRRQNVIVIHGDDIDLIFQVGSPPLSKYIEHCLKLFSYDTMVHYPYEDFVKGYQPPEELVEKARFEEREFITSYLNRKDDVPIEELRAAYYKLSTAIRKGVFVYVLTNIDRVWFSQKGVKLSHLVNNYLKFFTIIDPFGPEINGTEELYFGEKLPSFFTLYALEEIAGLYIKRYPSISNLVKVSFESKMVEQLKEAGKFNNEVKQRAISSFIELMWDQFETATHDALKEVFIYIELDSFLNPELPQKQFARKLLTEGMITREWLENWLQSKLPDYLRAFSKSYDVVRQFYLSFGKLAPYLGMDEHELLSYLEESLALLTNKRND</sequence>
<reference evidence="2" key="1">
    <citation type="submission" date="2017-09" db="EMBL/GenBank/DDBJ databases">
        <authorList>
            <person name="Varghese N."/>
            <person name="Submissions S."/>
        </authorList>
    </citation>
    <scope>NUCLEOTIDE SEQUENCE [LARGE SCALE GENOMIC DNA]</scope>
    <source>
        <strain evidence="2">CGMCC 1.12803</strain>
    </source>
</reference>